<dbReference type="EMBL" id="NJET01000006">
    <property type="protein sequence ID" value="PHH66663.1"/>
    <property type="molecule type" value="Genomic_DNA"/>
</dbReference>
<dbReference type="Proteomes" id="UP000226192">
    <property type="component" value="Unassembled WGS sequence"/>
</dbReference>
<keyword evidence="2" id="KW-1185">Reference proteome</keyword>
<reference evidence="1 2" key="1">
    <citation type="submission" date="2017-06" db="EMBL/GenBank/DDBJ databases">
        <title>Ant-infecting Ophiocordyceps genomes reveal a high diversity of potential behavioral manipulation genes and a possible major role for enterotoxins.</title>
        <authorList>
            <person name="De Bekker C."/>
            <person name="Evans H.C."/>
            <person name="Brachmann A."/>
            <person name="Hughes D.P."/>
        </authorList>
    </citation>
    <scope>NUCLEOTIDE SEQUENCE [LARGE SCALE GENOMIC DNA]</scope>
    <source>
        <strain evidence="1 2">Map64</strain>
    </source>
</reference>
<comment type="caution">
    <text evidence="1">The sequence shown here is derived from an EMBL/GenBank/DDBJ whole genome shotgun (WGS) entry which is preliminary data.</text>
</comment>
<evidence type="ECO:0000313" key="1">
    <source>
        <dbReference type="EMBL" id="PHH66663.1"/>
    </source>
</evidence>
<gene>
    <name evidence="1" type="ORF">CDD81_6500</name>
</gene>
<name>A0A2C5YGB8_9HYPO</name>
<evidence type="ECO:0000313" key="2">
    <source>
        <dbReference type="Proteomes" id="UP000226192"/>
    </source>
</evidence>
<protein>
    <submittedName>
        <fullName evidence="1">Uncharacterized protein</fullName>
    </submittedName>
</protein>
<proteinExistence type="predicted"/>
<accession>A0A2C5YGB8</accession>
<organism evidence="1 2">
    <name type="scientific">Ophiocordyceps australis</name>
    <dbReference type="NCBI Taxonomy" id="1399860"/>
    <lineage>
        <taxon>Eukaryota</taxon>
        <taxon>Fungi</taxon>
        <taxon>Dikarya</taxon>
        <taxon>Ascomycota</taxon>
        <taxon>Pezizomycotina</taxon>
        <taxon>Sordariomycetes</taxon>
        <taxon>Hypocreomycetidae</taxon>
        <taxon>Hypocreales</taxon>
        <taxon>Ophiocordycipitaceae</taxon>
        <taxon>Ophiocordyceps</taxon>
    </lineage>
</organism>
<dbReference type="AlphaFoldDB" id="A0A2C5YGB8"/>
<sequence length="231" mass="26254">MGNEKESDCVSFRDWLLSMYPAVVKKTSQFKGNNACDHYKAILMTISCGHLKNMSLGFKLRGEDRSGTYDIIKMFLHGSAGSAEVKVAYKPAEGFHDWFPVDLPSHFNSDTIGIGALDTANLTCAATWLKDWVSNDAWYFQGFKLKAQCNNTDTTVEIDKYASVNEWYQHMNNHWHWQQVKDDVVASFPLSPGYWKRTEDDGLGGEKTVLEERCWSNISSFLLCLKELNPV</sequence>